<name>A0AAN8ZPN9_9MAGN</name>
<protein>
    <recommendedName>
        <fullName evidence="4">50S ribosomal protein 5, chloroplastic</fullName>
    </recommendedName>
</protein>
<dbReference type="InterPro" id="IPR040307">
    <property type="entry name" value="Ribosomal_cL37"/>
</dbReference>
<feature type="region of interest" description="Disordered" evidence="1">
    <location>
        <begin position="124"/>
        <end position="154"/>
    </location>
</feature>
<dbReference type="CDD" id="cd23709">
    <property type="entry name" value="Psrp5_CTD"/>
    <property type="match status" value="1"/>
</dbReference>
<dbReference type="AlphaFoldDB" id="A0AAN8ZPN9"/>
<evidence type="ECO:0000256" key="1">
    <source>
        <dbReference type="SAM" id="MobiDB-lite"/>
    </source>
</evidence>
<proteinExistence type="predicted"/>
<reference evidence="2 3" key="1">
    <citation type="submission" date="2023-12" db="EMBL/GenBank/DDBJ databases">
        <title>A high-quality genome assembly for Dillenia turbinata (Dilleniales).</title>
        <authorList>
            <person name="Chanderbali A."/>
        </authorList>
    </citation>
    <scope>NUCLEOTIDE SEQUENCE [LARGE SCALE GENOMIC DNA]</scope>
    <source>
        <strain evidence="2">LSX21</strain>
        <tissue evidence="2">Leaf</tissue>
    </source>
</reference>
<dbReference type="GO" id="GO:0009535">
    <property type="term" value="C:chloroplast thylakoid membrane"/>
    <property type="evidence" value="ECO:0007669"/>
    <property type="project" value="TreeGrafter"/>
</dbReference>
<dbReference type="PANTHER" id="PTHR34678:SF1">
    <property type="entry name" value="LARGE RIBOSOMAL SUBUNIT PROTEIN CL37"/>
    <property type="match status" value="1"/>
</dbReference>
<evidence type="ECO:0000313" key="3">
    <source>
        <dbReference type="Proteomes" id="UP001370490"/>
    </source>
</evidence>
<dbReference type="PANTHER" id="PTHR34678">
    <property type="entry name" value="50S RIBOSOMAL PROTEIN 5, CHLOROPLASTIC"/>
    <property type="match status" value="1"/>
</dbReference>
<feature type="region of interest" description="Disordered" evidence="1">
    <location>
        <begin position="71"/>
        <end position="102"/>
    </location>
</feature>
<organism evidence="2 3">
    <name type="scientific">Dillenia turbinata</name>
    <dbReference type="NCBI Taxonomy" id="194707"/>
    <lineage>
        <taxon>Eukaryota</taxon>
        <taxon>Viridiplantae</taxon>
        <taxon>Streptophyta</taxon>
        <taxon>Embryophyta</taxon>
        <taxon>Tracheophyta</taxon>
        <taxon>Spermatophyta</taxon>
        <taxon>Magnoliopsida</taxon>
        <taxon>eudicotyledons</taxon>
        <taxon>Gunneridae</taxon>
        <taxon>Pentapetalae</taxon>
        <taxon>Dilleniales</taxon>
        <taxon>Dilleniaceae</taxon>
        <taxon>Dillenia</taxon>
    </lineage>
</organism>
<dbReference type="Proteomes" id="UP001370490">
    <property type="component" value="Unassembled WGS sequence"/>
</dbReference>
<evidence type="ECO:0008006" key="4">
    <source>
        <dbReference type="Google" id="ProtNLM"/>
    </source>
</evidence>
<dbReference type="GO" id="GO:0032544">
    <property type="term" value="P:plastid translation"/>
    <property type="evidence" value="ECO:0007669"/>
    <property type="project" value="TreeGrafter"/>
</dbReference>
<evidence type="ECO:0000313" key="2">
    <source>
        <dbReference type="EMBL" id="KAK6942093.1"/>
    </source>
</evidence>
<dbReference type="EMBL" id="JBAMMX010000004">
    <property type="protein sequence ID" value="KAK6942093.1"/>
    <property type="molecule type" value="Genomic_DNA"/>
</dbReference>
<sequence length="154" mass="17310">MDLVTLGPLSAISSSSRLCATIAVAFVPPTPAVSTMHRKPMFLHQNPFNGFPLPSVIKATQGRDSRMIIVKASSEIGDPSPGPESGDTSSEDEEESIPIQNLPLESKLQLKLEQKLKMKLDKKIRLRRKRLVRKRRMRKKGRWPPSKMKKNQNV</sequence>
<gene>
    <name evidence="2" type="ORF">RJ641_027470</name>
</gene>
<keyword evidence="3" id="KW-1185">Reference proteome</keyword>
<comment type="caution">
    <text evidence="2">The sequence shown here is derived from an EMBL/GenBank/DDBJ whole genome shotgun (WGS) entry which is preliminary data.</text>
</comment>
<accession>A0AAN8ZPN9</accession>